<organism evidence="2">
    <name type="scientific">Arundo donax</name>
    <name type="common">Giant reed</name>
    <name type="synonym">Donax arundinaceus</name>
    <dbReference type="NCBI Taxonomy" id="35708"/>
    <lineage>
        <taxon>Eukaryota</taxon>
        <taxon>Viridiplantae</taxon>
        <taxon>Streptophyta</taxon>
        <taxon>Embryophyta</taxon>
        <taxon>Tracheophyta</taxon>
        <taxon>Spermatophyta</taxon>
        <taxon>Magnoliopsida</taxon>
        <taxon>Liliopsida</taxon>
        <taxon>Poales</taxon>
        <taxon>Poaceae</taxon>
        <taxon>PACMAD clade</taxon>
        <taxon>Arundinoideae</taxon>
        <taxon>Arundineae</taxon>
        <taxon>Arundo</taxon>
    </lineage>
</organism>
<reference evidence="2" key="1">
    <citation type="submission" date="2014-09" db="EMBL/GenBank/DDBJ databases">
        <authorList>
            <person name="Magalhaes I.L.F."/>
            <person name="Oliveira U."/>
            <person name="Santos F.R."/>
            <person name="Vidigal T.H.D.A."/>
            <person name="Brescovit A.D."/>
            <person name="Santos A.J."/>
        </authorList>
    </citation>
    <scope>NUCLEOTIDE SEQUENCE</scope>
    <source>
        <tissue evidence="2">Shoot tissue taken approximately 20 cm above the soil surface</tissue>
    </source>
</reference>
<evidence type="ECO:0000313" key="2">
    <source>
        <dbReference type="EMBL" id="JAD53579.1"/>
    </source>
</evidence>
<dbReference type="AlphaFoldDB" id="A0A0A9APF2"/>
<dbReference type="EMBL" id="GBRH01244316">
    <property type="protein sequence ID" value="JAD53579.1"/>
    <property type="molecule type" value="Transcribed_RNA"/>
</dbReference>
<sequence>MVPSGSVSSGSGGGRGTASRAATRHWGHTAAKRTRSTCAGSRRRTRPASSSGMSAHDVGSVFAIG</sequence>
<evidence type="ECO:0000256" key="1">
    <source>
        <dbReference type="SAM" id="MobiDB-lite"/>
    </source>
</evidence>
<name>A0A0A9APF2_ARUDO</name>
<accession>A0A0A9APF2</accession>
<reference evidence="2" key="2">
    <citation type="journal article" date="2015" name="Data Brief">
        <title>Shoot transcriptome of the giant reed, Arundo donax.</title>
        <authorList>
            <person name="Barrero R.A."/>
            <person name="Guerrero F.D."/>
            <person name="Moolhuijzen P."/>
            <person name="Goolsby J.A."/>
            <person name="Tidwell J."/>
            <person name="Bellgard S.E."/>
            <person name="Bellgard M.I."/>
        </authorList>
    </citation>
    <scope>NUCLEOTIDE SEQUENCE</scope>
    <source>
        <tissue evidence="2">Shoot tissue taken approximately 20 cm above the soil surface</tissue>
    </source>
</reference>
<protein>
    <submittedName>
        <fullName evidence="2">Uncharacterized protein</fullName>
    </submittedName>
</protein>
<proteinExistence type="predicted"/>
<feature type="region of interest" description="Disordered" evidence="1">
    <location>
        <begin position="1"/>
        <end position="65"/>
    </location>
</feature>
<feature type="compositionally biased region" description="Basic residues" evidence="1">
    <location>
        <begin position="22"/>
        <end position="46"/>
    </location>
</feature>